<proteinExistence type="predicted"/>
<dbReference type="Gene3D" id="1.10.260.40">
    <property type="entry name" value="lambda repressor-like DNA-binding domains"/>
    <property type="match status" value="1"/>
</dbReference>
<reference evidence="2" key="1">
    <citation type="submission" date="2020-04" db="EMBL/GenBank/DDBJ databases">
        <authorList>
            <person name="Chiriac C."/>
            <person name="Salcher M."/>
            <person name="Ghai R."/>
            <person name="Kavagutti S V."/>
        </authorList>
    </citation>
    <scope>NUCLEOTIDE SEQUENCE</scope>
</reference>
<feature type="domain" description="HTH cro/C1-type" evidence="1">
    <location>
        <begin position="18"/>
        <end position="50"/>
    </location>
</feature>
<name>A0A6J5L738_9CAUD</name>
<dbReference type="GO" id="GO:0003677">
    <property type="term" value="F:DNA binding"/>
    <property type="evidence" value="ECO:0007669"/>
    <property type="project" value="InterPro"/>
</dbReference>
<organism evidence="2">
    <name type="scientific">uncultured Caudovirales phage</name>
    <dbReference type="NCBI Taxonomy" id="2100421"/>
    <lineage>
        <taxon>Viruses</taxon>
        <taxon>Duplodnaviria</taxon>
        <taxon>Heunggongvirae</taxon>
        <taxon>Uroviricota</taxon>
        <taxon>Caudoviricetes</taxon>
        <taxon>Peduoviridae</taxon>
        <taxon>Maltschvirus</taxon>
        <taxon>Maltschvirus maltsch</taxon>
    </lineage>
</organism>
<dbReference type="SUPFAM" id="SSF47413">
    <property type="entry name" value="lambda repressor-like DNA-binding domains"/>
    <property type="match status" value="1"/>
</dbReference>
<dbReference type="CDD" id="cd00093">
    <property type="entry name" value="HTH_XRE"/>
    <property type="match status" value="1"/>
</dbReference>
<gene>
    <name evidence="2" type="ORF">UFOVP93_37</name>
</gene>
<accession>A0A6J5L738</accession>
<dbReference type="InterPro" id="IPR010982">
    <property type="entry name" value="Lambda_DNA-bd_dom_sf"/>
</dbReference>
<evidence type="ECO:0000313" key="2">
    <source>
        <dbReference type="EMBL" id="CAB4127699.1"/>
    </source>
</evidence>
<sequence length="217" mass="25493">MIIDHYKIPESIDRASRIKQLRKLAGITAEELSALTGFTRQTLSNWETAREKGLSADGATSIVRELIKLGVWCDFVWLWLGTGEEPYLLTESVKERRRKAESRYYDYPNDLRENEIKEFERYYEESVIMEIKHNGLSPIFEKGDWVGGRWIPMSPRLVNKVCILDDEDNFEARLVQFNDDSGYNLRFLSYPTKDNKPFELLEQHPRRGAAIIRLWRS</sequence>
<dbReference type="Pfam" id="PF01381">
    <property type="entry name" value="HTH_3"/>
    <property type="match status" value="1"/>
</dbReference>
<evidence type="ECO:0000259" key="1">
    <source>
        <dbReference type="PROSITE" id="PS50943"/>
    </source>
</evidence>
<protein>
    <submittedName>
        <fullName evidence="2">HTH_XRE domain containing protein</fullName>
    </submittedName>
</protein>
<dbReference type="InterPro" id="IPR001387">
    <property type="entry name" value="Cro/C1-type_HTH"/>
</dbReference>
<dbReference type="PROSITE" id="PS50943">
    <property type="entry name" value="HTH_CROC1"/>
    <property type="match status" value="1"/>
</dbReference>
<dbReference type="SMART" id="SM00530">
    <property type="entry name" value="HTH_XRE"/>
    <property type="match status" value="1"/>
</dbReference>
<dbReference type="EMBL" id="LR796214">
    <property type="protein sequence ID" value="CAB4127699.1"/>
    <property type="molecule type" value="Genomic_DNA"/>
</dbReference>